<keyword evidence="2" id="KW-0223">Dioxygenase</keyword>
<dbReference type="AlphaFoldDB" id="A0A5C6NB69"/>
<keyword evidence="1" id="KW-0479">Metal-binding</keyword>
<comment type="caution">
    <text evidence="5">The sequence shown here is derived from an EMBL/GenBank/DDBJ whole genome shotgun (WGS) entry which is preliminary data.</text>
</comment>
<gene>
    <name evidence="5" type="ORF">D4764_03G0006890</name>
</gene>
<dbReference type="GO" id="GO:0016702">
    <property type="term" value="F:oxidoreductase activity, acting on single donors with incorporation of molecular oxygen, incorporation of two atoms of oxygen"/>
    <property type="evidence" value="ECO:0007669"/>
    <property type="project" value="InterPro"/>
</dbReference>
<dbReference type="PANTHER" id="PTHR11771">
    <property type="entry name" value="LIPOXYGENASE"/>
    <property type="match status" value="1"/>
</dbReference>
<evidence type="ECO:0000256" key="3">
    <source>
        <dbReference type="ARBA" id="ARBA00023002"/>
    </source>
</evidence>
<organism evidence="5 6">
    <name type="scientific">Takifugu flavidus</name>
    <name type="common">sansaifugu</name>
    <dbReference type="NCBI Taxonomy" id="433684"/>
    <lineage>
        <taxon>Eukaryota</taxon>
        <taxon>Metazoa</taxon>
        <taxon>Chordata</taxon>
        <taxon>Craniata</taxon>
        <taxon>Vertebrata</taxon>
        <taxon>Euteleostomi</taxon>
        <taxon>Actinopterygii</taxon>
        <taxon>Neopterygii</taxon>
        <taxon>Teleostei</taxon>
        <taxon>Neoteleostei</taxon>
        <taxon>Acanthomorphata</taxon>
        <taxon>Eupercaria</taxon>
        <taxon>Tetraodontiformes</taxon>
        <taxon>Tetradontoidea</taxon>
        <taxon>Tetraodontidae</taxon>
        <taxon>Takifugu</taxon>
    </lineage>
</organism>
<dbReference type="InterPro" id="IPR013819">
    <property type="entry name" value="LipOase_C"/>
</dbReference>
<evidence type="ECO:0000313" key="6">
    <source>
        <dbReference type="Proteomes" id="UP000324091"/>
    </source>
</evidence>
<reference evidence="5 6" key="1">
    <citation type="submission" date="2019-04" db="EMBL/GenBank/DDBJ databases">
        <title>Chromosome genome assembly for Takifugu flavidus.</title>
        <authorList>
            <person name="Xiao S."/>
        </authorList>
    </citation>
    <scope>NUCLEOTIDE SEQUENCE [LARGE SCALE GENOMIC DNA]</scope>
    <source>
        <strain evidence="5">HTHZ2018</strain>
        <tissue evidence="5">Muscle</tissue>
    </source>
</reference>
<dbReference type="EMBL" id="RHFK02000016">
    <property type="protein sequence ID" value="TWW63681.1"/>
    <property type="molecule type" value="Genomic_DNA"/>
</dbReference>
<feature type="domain" description="Lipoxygenase" evidence="4">
    <location>
        <begin position="1"/>
        <end position="192"/>
    </location>
</feature>
<dbReference type="PROSITE" id="PS51393">
    <property type="entry name" value="LIPOXYGENASE_3"/>
    <property type="match status" value="1"/>
</dbReference>
<proteinExistence type="predicted"/>
<dbReference type="GO" id="GO:0046872">
    <property type="term" value="F:metal ion binding"/>
    <property type="evidence" value="ECO:0007669"/>
    <property type="project" value="UniProtKB-KW"/>
</dbReference>
<dbReference type="Proteomes" id="UP000324091">
    <property type="component" value="Chromosome 3"/>
</dbReference>
<dbReference type="SUPFAM" id="SSF48484">
    <property type="entry name" value="Lipoxigenase"/>
    <property type="match status" value="1"/>
</dbReference>
<keyword evidence="3" id="KW-0560">Oxidoreductase</keyword>
<evidence type="ECO:0000259" key="4">
    <source>
        <dbReference type="PROSITE" id="PS51393"/>
    </source>
</evidence>
<name>A0A5C6NB69_9TELE</name>
<evidence type="ECO:0000256" key="1">
    <source>
        <dbReference type="ARBA" id="ARBA00022723"/>
    </source>
</evidence>
<evidence type="ECO:0000256" key="2">
    <source>
        <dbReference type="ARBA" id="ARBA00022964"/>
    </source>
</evidence>
<dbReference type="InterPro" id="IPR036226">
    <property type="entry name" value="LipOase_C_sf"/>
</dbReference>
<dbReference type="Pfam" id="PF00305">
    <property type="entry name" value="Lipoxygenase"/>
    <property type="match status" value="1"/>
</dbReference>
<accession>A0A5C6NB69</accession>
<keyword evidence="6" id="KW-1185">Reference proteome</keyword>
<dbReference type="Gene3D" id="1.20.245.10">
    <property type="entry name" value="Lipoxygenase-1, Domain 5"/>
    <property type="match status" value="1"/>
</dbReference>
<sequence>MMFVSGVVSLYYQSDQDVQQDPELQAWIRDITQEGFTELPSFGLPSKLCSREELCTLLSVAIFTASVQHAATNNGQFDWCAWIPNTPCTMRQPPPGDKDAVTMETIMATLPDISQSCMQMAITWHLGRPQPDAVPLGHYSEEYFTETKTLELIDKFKEELREIEEHILQQNEGTEPSYLFLLPSRIENSITI</sequence>
<evidence type="ECO:0000313" key="5">
    <source>
        <dbReference type="EMBL" id="TWW63681.1"/>
    </source>
</evidence>
<dbReference type="InterPro" id="IPR000907">
    <property type="entry name" value="LipOase"/>
</dbReference>
<protein>
    <submittedName>
        <fullName evidence="5">Arachidonate 12-lipoxygenase, 12S-type</fullName>
    </submittedName>
</protein>
<dbReference type="GO" id="GO:0034440">
    <property type="term" value="P:lipid oxidation"/>
    <property type="evidence" value="ECO:0007669"/>
    <property type="project" value="InterPro"/>
</dbReference>